<feature type="non-terminal residue" evidence="12">
    <location>
        <position position="324"/>
    </location>
</feature>
<evidence type="ECO:0000256" key="2">
    <source>
        <dbReference type="ARBA" id="ARBA00022801"/>
    </source>
</evidence>
<dbReference type="Gene3D" id="3.40.50.300">
    <property type="entry name" value="P-loop containing nucleotide triphosphate hydrolases"/>
    <property type="match status" value="2"/>
</dbReference>
<dbReference type="InterPro" id="IPR027417">
    <property type="entry name" value="P-loop_NTPase"/>
</dbReference>
<comment type="catalytic activity">
    <reaction evidence="7">
        <text>Couples ATP hydrolysis with the unwinding of duplex DNA by translocating in the 3'-5' direction.</text>
        <dbReference type="EC" id="5.6.2.4"/>
    </reaction>
</comment>
<dbReference type="PROSITE" id="PS51198">
    <property type="entry name" value="UVRD_HELICASE_ATP_BIND"/>
    <property type="match status" value="1"/>
</dbReference>
<keyword evidence="1 10" id="KW-0547">Nucleotide-binding</keyword>
<evidence type="ECO:0000256" key="6">
    <source>
        <dbReference type="ARBA" id="ARBA00023235"/>
    </source>
</evidence>
<gene>
    <name evidence="12" type="ORF">CUN48_13680</name>
</gene>
<dbReference type="Gene3D" id="1.10.10.160">
    <property type="match status" value="1"/>
</dbReference>
<evidence type="ECO:0000256" key="9">
    <source>
        <dbReference type="ARBA" id="ARBA00048988"/>
    </source>
</evidence>
<dbReference type="InterPro" id="IPR000212">
    <property type="entry name" value="DNA_helicase_UvrD/REP"/>
</dbReference>
<dbReference type="Pfam" id="PF00580">
    <property type="entry name" value="UvrD-helicase"/>
    <property type="match status" value="1"/>
</dbReference>
<reference evidence="12 13" key="1">
    <citation type="submission" date="2017-11" db="EMBL/GenBank/DDBJ databases">
        <title>Evolution of Phototrophy in the Chloroflexi Phylum Driven by Horizontal Gene Transfer.</title>
        <authorList>
            <person name="Ward L.M."/>
            <person name="Hemp J."/>
            <person name="Shih P.M."/>
            <person name="Mcglynn S.E."/>
            <person name="Fischer W."/>
        </authorList>
    </citation>
    <scope>NUCLEOTIDE SEQUENCE [LARGE SCALE GENOMIC DNA]</scope>
    <source>
        <strain evidence="12">JP3_7</strain>
    </source>
</reference>
<name>A0A2M8Q9I5_9CHLR</name>
<accession>A0A2M8Q9I5</accession>
<evidence type="ECO:0000256" key="1">
    <source>
        <dbReference type="ARBA" id="ARBA00022741"/>
    </source>
</evidence>
<dbReference type="AlphaFoldDB" id="A0A2M8Q9I5"/>
<evidence type="ECO:0000313" key="12">
    <source>
        <dbReference type="EMBL" id="PJF46462.1"/>
    </source>
</evidence>
<evidence type="ECO:0000313" key="13">
    <source>
        <dbReference type="Proteomes" id="UP000230790"/>
    </source>
</evidence>
<dbReference type="SUPFAM" id="SSF52540">
    <property type="entry name" value="P-loop containing nucleoside triphosphate hydrolases"/>
    <property type="match status" value="1"/>
</dbReference>
<dbReference type="FunFam" id="1.10.10.160:FF:000001">
    <property type="entry name" value="ATP-dependent DNA helicase"/>
    <property type="match status" value="1"/>
</dbReference>
<proteinExistence type="predicted"/>
<comment type="caution">
    <text evidence="12">The sequence shown here is derived from an EMBL/GenBank/DDBJ whole genome shotgun (WGS) entry which is preliminary data.</text>
</comment>
<dbReference type="PANTHER" id="PTHR11070:SF2">
    <property type="entry name" value="ATP-DEPENDENT DNA HELICASE SRS2"/>
    <property type="match status" value="1"/>
</dbReference>
<comment type="catalytic activity">
    <reaction evidence="9">
        <text>ATP + H2O = ADP + phosphate + H(+)</text>
        <dbReference type="Rhea" id="RHEA:13065"/>
        <dbReference type="ChEBI" id="CHEBI:15377"/>
        <dbReference type="ChEBI" id="CHEBI:15378"/>
        <dbReference type="ChEBI" id="CHEBI:30616"/>
        <dbReference type="ChEBI" id="CHEBI:43474"/>
        <dbReference type="ChEBI" id="CHEBI:456216"/>
        <dbReference type="EC" id="5.6.2.4"/>
    </reaction>
</comment>
<keyword evidence="4 10" id="KW-0067">ATP-binding</keyword>
<evidence type="ECO:0000256" key="7">
    <source>
        <dbReference type="ARBA" id="ARBA00034617"/>
    </source>
</evidence>
<feature type="binding site" evidence="10">
    <location>
        <begin position="27"/>
        <end position="34"/>
    </location>
    <ligand>
        <name>ATP</name>
        <dbReference type="ChEBI" id="CHEBI:30616"/>
    </ligand>
</feature>
<keyword evidence="5" id="KW-0238">DNA-binding</keyword>
<dbReference type="GO" id="GO:0005524">
    <property type="term" value="F:ATP binding"/>
    <property type="evidence" value="ECO:0007669"/>
    <property type="project" value="UniProtKB-UniRule"/>
</dbReference>
<dbReference type="InterPro" id="IPR014016">
    <property type="entry name" value="UvrD-like_ATP-bd"/>
</dbReference>
<keyword evidence="3 10" id="KW-0347">Helicase</keyword>
<dbReference type="GO" id="GO:0016787">
    <property type="term" value="F:hydrolase activity"/>
    <property type="evidence" value="ECO:0007669"/>
    <property type="project" value="UniProtKB-UniRule"/>
</dbReference>
<dbReference type="GO" id="GO:0005829">
    <property type="term" value="C:cytosol"/>
    <property type="evidence" value="ECO:0007669"/>
    <property type="project" value="TreeGrafter"/>
</dbReference>
<organism evidence="12 13">
    <name type="scientific">Candidatus Thermofonsia Clade 3 bacterium</name>
    <dbReference type="NCBI Taxonomy" id="2364212"/>
    <lineage>
        <taxon>Bacteria</taxon>
        <taxon>Bacillati</taxon>
        <taxon>Chloroflexota</taxon>
        <taxon>Candidatus Thermofontia</taxon>
        <taxon>Candidatus Thermofonsia Clade 3</taxon>
    </lineage>
</organism>
<evidence type="ECO:0000256" key="10">
    <source>
        <dbReference type="PROSITE-ProRule" id="PRU00560"/>
    </source>
</evidence>
<evidence type="ECO:0000256" key="8">
    <source>
        <dbReference type="ARBA" id="ARBA00034808"/>
    </source>
</evidence>
<dbReference type="GO" id="GO:0033202">
    <property type="term" value="C:DNA helicase complex"/>
    <property type="evidence" value="ECO:0007669"/>
    <property type="project" value="TreeGrafter"/>
</dbReference>
<dbReference type="GO" id="GO:0043138">
    <property type="term" value="F:3'-5' DNA helicase activity"/>
    <property type="evidence" value="ECO:0007669"/>
    <property type="project" value="UniProtKB-EC"/>
</dbReference>
<keyword evidence="6" id="KW-0413">Isomerase</keyword>
<evidence type="ECO:0000256" key="4">
    <source>
        <dbReference type="ARBA" id="ARBA00022840"/>
    </source>
</evidence>
<keyword evidence="2 10" id="KW-0378">Hydrolase</keyword>
<dbReference type="PANTHER" id="PTHR11070">
    <property type="entry name" value="UVRD / RECB / PCRA DNA HELICASE FAMILY MEMBER"/>
    <property type="match status" value="1"/>
</dbReference>
<sequence>MFDILANLNEAQTRAVKTVKGPVLVLAGPGSGKTRVLTRRIAYMIEEQGIAPWNIVAMTFTNKAAAEMRERIERILHERWGAPPPGQPARLSGLTIGTFHSICARILRVETAHIGFQPNWLIYDSADQIALVRAVMRDLNLDEKRFPPKAIHAHISNRKNELVTPENYQSASYFEEIAGRVYRAYQEALVANNAMDFDDLLLRTVLLLRDNLEVRVKYQRKWPYVLVDEFQDTNQAQYEMLRLLVGEPTNARNLFVVGDEDQSIYRFRGADYRNVQRFRRDYPDHVEILLEQNYRSTQTILDVANALISRNPNRTPKRLRTENG</sequence>
<feature type="domain" description="UvrD-like helicase ATP-binding" evidence="11">
    <location>
        <begin position="6"/>
        <end position="297"/>
    </location>
</feature>
<dbReference type="Proteomes" id="UP000230790">
    <property type="component" value="Unassembled WGS sequence"/>
</dbReference>
<dbReference type="GO" id="GO:0003677">
    <property type="term" value="F:DNA binding"/>
    <property type="evidence" value="ECO:0007669"/>
    <property type="project" value="UniProtKB-KW"/>
</dbReference>
<dbReference type="GO" id="GO:0009314">
    <property type="term" value="P:response to radiation"/>
    <property type="evidence" value="ECO:0007669"/>
    <property type="project" value="UniProtKB-ARBA"/>
</dbReference>
<dbReference type="GO" id="GO:0000725">
    <property type="term" value="P:recombinational repair"/>
    <property type="evidence" value="ECO:0007669"/>
    <property type="project" value="TreeGrafter"/>
</dbReference>
<dbReference type="EMBL" id="PGTN01000193">
    <property type="protein sequence ID" value="PJF46462.1"/>
    <property type="molecule type" value="Genomic_DNA"/>
</dbReference>
<protein>
    <recommendedName>
        <fullName evidence="8">DNA 3'-5' helicase</fullName>
        <ecNumber evidence="8">5.6.2.4</ecNumber>
    </recommendedName>
</protein>
<evidence type="ECO:0000259" key="11">
    <source>
        <dbReference type="PROSITE" id="PS51198"/>
    </source>
</evidence>
<dbReference type="EC" id="5.6.2.4" evidence="8"/>
<evidence type="ECO:0000256" key="5">
    <source>
        <dbReference type="ARBA" id="ARBA00023125"/>
    </source>
</evidence>
<evidence type="ECO:0000256" key="3">
    <source>
        <dbReference type="ARBA" id="ARBA00022806"/>
    </source>
</evidence>
<dbReference type="CDD" id="cd17932">
    <property type="entry name" value="DEXQc_UvrD"/>
    <property type="match status" value="1"/>
</dbReference>
<dbReference type="InterPro" id="IPR013986">
    <property type="entry name" value="DExx_box_DNA_helicase_dom_sf"/>
</dbReference>